<comment type="caution">
    <text evidence="7">Lacks conserved residue(s) required for the propagation of feature annotation.</text>
</comment>
<feature type="domain" description="EXPERA" evidence="8">
    <location>
        <begin position="8"/>
        <end position="157"/>
    </location>
</feature>
<keyword evidence="4 7" id="KW-0256">Endoplasmic reticulum</keyword>
<keyword evidence="5 7" id="KW-1133">Transmembrane helix</keyword>
<accession>A0A9P5D414</accession>
<dbReference type="Proteomes" id="UP000749293">
    <property type="component" value="Unassembled WGS sequence"/>
</dbReference>
<proteinExistence type="inferred from homology"/>
<dbReference type="OrthoDB" id="433124at2759"/>
<dbReference type="GeneID" id="55972819"/>
<evidence type="ECO:0000256" key="5">
    <source>
        <dbReference type="ARBA" id="ARBA00022989"/>
    </source>
</evidence>
<evidence type="ECO:0000256" key="2">
    <source>
        <dbReference type="ARBA" id="ARBA00009096"/>
    </source>
</evidence>
<comment type="similarity">
    <text evidence="2">Belongs to the TMEM97/sigma-2 receptor family.</text>
</comment>
<dbReference type="AlphaFoldDB" id="A0A9P5D414"/>
<evidence type="ECO:0000256" key="6">
    <source>
        <dbReference type="ARBA" id="ARBA00023136"/>
    </source>
</evidence>
<dbReference type="PROSITE" id="PS51751">
    <property type="entry name" value="EXPERA"/>
    <property type="match status" value="1"/>
</dbReference>
<evidence type="ECO:0000259" key="8">
    <source>
        <dbReference type="PROSITE" id="PS51751"/>
    </source>
</evidence>
<evidence type="ECO:0000313" key="9">
    <source>
        <dbReference type="EMBL" id="KAF4123046.1"/>
    </source>
</evidence>
<evidence type="ECO:0000256" key="4">
    <source>
        <dbReference type="ARBA" id="ARBA00022824"/>
    </source>
</evidence>
<dbReference type="InterPro" id="IPR033118">
    <property type="entry name" value="EXPERA"/>
</dbReference>
<organism evidence="9 10">
    <name type="scientific">Geosmithia morbida</name>
    <dbReference type="NCBI Taxonomy" id="1094350"/>
    <lineage>
        <taxon>Eukaryota</taxon>
        <taxon>Fungi</taxon>
        <taxon>Dikarya</taxon>
        <taxon>Ascomycota</taxon>
        <taxon>Pezizomycotina</taxon>
        <taxon>Sordariomycetes</taxon>
        <taxon>Hypocreomycetidae</taxon>
        <taxon>Hypocreales</taxon>
        <taxon>Bionectriaceae</taxon>
        <taxon>Geosmithia</taxon>
    </lineage>
</organism>
<evidence type="ECO:0000256" key="3">
    <source>
        <dbReference type="ARBA" id="ARBA00022692"/>
    </source>
</evidence>
<reference evidence="9" key="1">
    <citation type="submission" date="2020-03" db="EMBL/GenBank/DDBJ databases">
        <title>Site-based positive gene gene selection in Geosmithia morbida across the United States reveals a broad range of putative effectors and factors for local host and environmental adapation.</title>
        <authorList>
            <person name="Onufrak A."/>
            <person name="Murdoch R.W."/>
            <person name="Gazis R."/>
            <person name="Huff M."/>
            <person name="Staton M."/>
            <person name="Klingeman W."/>
            <person name="Hadziabdic D."/>
        </authorList>
    </citation>
    <scope>NUCLEOTIDE SEQUENCE</scope>
    <source>
        <strain evidence="9">1262</strain>
    </source>
</reference>
<evidence type="ECO:0000256" key="1">
    <source>
        <dbReference type="ARBA" id="ARBA00004477"/>
    </source>
</evidence>
<comment type="subcellular location">
    <subcellularLocation>
        <location evidence="1">Endoplasmic reticulum membrane</location>
        <topology evidence="1">Multi-pass membrane protein</topology>
    </subcellularLocation>
</comment>
<sequence length="179" mass="19829">MVLSRGTRDTVYLAIVGTQLFGMLVLDLVSLYPKSLWESPSAPLHFLTSLREAYVSMTGDPFFAASTHEPWFEAFLYLEAAVQLPLTAYLARSLSAARNAATTELSGLVYGTMTATTSAATCYHLWQLGEDVVSRQDKALILYGEYVPFVIIPLIMAIDMYQRLLVRLDSVPAPAKKQQ</sequence>
<feature type="transmembrane region" description="Helical" evidence="7">
    <location>
        <begin position="12"/>
        <end position="32"/>
    </location>
</feature>
<dbReference type="Pfam" id="PF05241">
    <property type="entry name" value="EBP"/>
    <property type="match status" value="1"/>
</dbReference>
<dbReference type="RefSeq" id="XP_035321698.1">
    <property type="nucleotide sequence ID" value="XM_035468564.1"/>
</dbReference>
<feature type="transmembrane region" description="Helical" evidence="7">
    <location>
        <begin position="140"/>
        <end position="158"/>
    </location>
</feature>
<dbReference type="InterPro" id="IPR051987">
    <property type="entry name" value="Sigma-2_receptor-like"/>
</dbReference>
<dbReference type="GO" id="GO:0005789">
    <property type="term" value="C:endoplasmic reticulum membrane"/>
    <property type="evidence" value="ECO:0007669"/>
    <property type="project" value="UniProtKB-SubCell"/>
</dbReference>
<keyword evidence="10" id="KW-1185">Reference proteome</keyword>
<comment type="caution">
    <text evidence="9">The sequence shown here is derived from an EMBL/GenBank/DDBJ whole genome shotgun (WGS) entry which is preliminary data.</text>
</comment>
<dbReference type="InterPro" id="IPR016964">
    <property type="entry name" value="Sigma2_recept"/>
</dbReference>
<dbReference type="PIRSF" id="PIRSF031032">
    <property type="entry name" value="TMP_97_prd"/>
    <property type="match status" value="1"/>
</dbReference>
<dbReference type="PANTHER" id="PTHR31204:SF1">
    <property type="entry name" value="SIGMA INTRACELLULAR RECEPTOR 2"/>
    <property type="match status" value="1"/>
</dbReference>
<protein>
    <recommendedName>
        <fullName evidence="7">Efficient mitochondria targeting-associated protein 19</fullName>
    </recommendedName>
</protein>
<evidence type="ECO:0000256" key="7">
    <source>
        <dbReference type="PIRNR" id="PIRNR031032"/>
    </source>
</evidence>
<keyword evidence="6 7" id="KW-0472">Membrane</keyword>
<evidence type="ECO:0000313" key="10">
    <source>
        <dbReference type="Proteomes" id="UP000749293"/>
    </source>
</evidence>
<dbReference type="EMBL" id="JAANYQ010000007">
    <property type="protein sequence ID" value="KAF4123046.1"/>
    <property type="molecule type" value="Genomic_DNA"/>
</dbReference>
<gene>
    <name evidence="9" type="ORF">GMORB2_6594</name>
</gene>
<dbReference type="PANTHER" id="PTHR31204">
    <property type="entry name" value="SIGMA INTRACELLULAR RECEPTOR 2"/>
    <property type="match status" value="1"/>
</dbReference>
<keyword evidence="3 7" id="KW-0812">Transmembrane</keyword>
<name>A0A9P5D414_9HYPO</name>